<dbReference type="EMBL" id="BAAAOR010000007">
    <property type="protein sequence ID" value="GAA1507338.1"/>
    <property type="molecule type" value="Genomic_DNA"/>
</dbReference>
<evidence type="ECO:0000256" key="3">
    <source>
        <dbReference type="ARBA" id="ARBA00022723"/>
    </source>
</evidence>
<evidence type="ECO:0000256" key="1">
    <source>
        <dbReference type="ARBA" id="ARBA00001946"/>
    </source>
</evidence>
<dbReference type="PROSITE" id="PS51435">
    <property type="entry name" value="AP_NUCLEASE_F1_4"/>
    <property type="match status" value="1"/>
</dbReference>
<evidence type="ECO:0000313" key="8">
    <source>
        <dbReference type="Proteomes" id="UP001500842"/>
    </source>
</evidence>
<comment type="similarity">
    <text evidence="2">Belongs to the DNA repair enzymes AP/ExoA family.</text>
</comment>
<feature type="domain" description="Endonuclease/exonuclease/phosphatase" evidence="6">
    <location>
        <begin position="5"/>
        <end position="280"/>
    </location>
</feature>
<keyword evidence="5" id="KW-0460">Magnesium</keyword>
<evidence type="ECO:0000313" key="7">
    <source>
        <dbReference type="EMBL" id="GAA1507338.1"/>
    </source>
</evidence>
<evidence type="ECO:0000256" key="2">
    <source>
        <dbReference type="ARBA" id="ARBA00007092"/>
    </source>
</evidence>
<dbReference type="Gene3D" id="3.60.10.10">
    <property type="entry name" value="Endonuclease/exonuclease/phosphatase"/>
    <property type="match status" value="1"/>
</dbReference>
<comment type="caution">
    <text evidence="7">The sequence shown here is derived from an EMBL/GenBank/DDBJ whole genome shotgun (WGS) entry which is preliminary data.</text>
</comment>
<dbReference type="NCBIfam" id="TIGR00633">
    <property type="entry name" value="xth"/>
    <property type="match status" value="1"/>
</dbReference>
<evidence type="ECO:0000256" key="4">
    <source>
        <dbReference type="ARBA" id="ARBA00022801"/>
    </source>
</evidence>
<comment type="cofactor">
    <cofactor evidence="1">
        <name>Mg(2+)</name>
        <dbReference type="ChEBI" id="CHEBI:18420"/>
    </cofactor>
</comment>
<name>A0ABN1ZY88_9ACTN</name>
<dbReference type="InterPro" id="IPR005135">
    <property type="entry name" value="Endo/exonuclease/phosphatase"/>
</dbReference>
<accession>A0ABN1ZY88</accession>
<evidence type="ECO:0000256" key="5">
    <source>
        <dbReference type="ARBA" id="ARBA00022842"/>
    </source>
</evidence>
<sequence length="293" mass="32211">MLRIATVNINGIRAAHRRGFGDWLATRGCDVVTLQEVRCPDAALPEDAFGDYEVAYDAGEIAGRNGVAVLTRRPAAAVRTWAVPDPTCPLPRALRRHATEGRYVEVDLADVPLTVASLYLPKGGLPAHLQDPRRMREAPDGGAKHARKMAFMAGFARHLAASRRAAAAAGREFLLTGDLNIAHTRADVANWRRSNQVEGFLPEERAWLDAQLTPRTLIDVVRRLHPDVEGPYSWWSWLGQAYAKDAGWRIDYHLATPRLARAAVSAVVDREHAGVRLSDHAPVVVDYDLAALS</sequence>
<dbReference type="PANTHER" id="PTHR43250">
    <property type="entry name" value="EXODEOXYRIBONUCLEASE III"/>
    <property type="match status" value="1"/>
</dbReference>
<keyword evidence="3" id="KW-0479">Metal-binding</keyword>
<dbReference type="PANTHER" id="PTHR43250:SF2">
    <property type="entry name" value="EXODEOXYRIBONUCLEASE III"/>
    <property type="match status" value="1"/>
</dbReference>
<dbReference type="InterPro" id="IPR037493">
    <property type="entry name" value="ExoIII-like"/>
</dbReference>
<gene>
    <name evidence="7" type="ORF">GCM10009788_09130</name>
</gene>
<keyword evidence="8" id="KW-1185">Reference proteome</keyword>
<protein>
    <submittedName>
        <fullName evidence="7">Exodeoxyribonuclease III</fullName>
    </submittedName>
</protein>
<dbReference type="Proteomes" id="UP001500842">
    <property type="component" value="Unassembled WGS sequence"/>
</dbReference>
<dbReference type="Pfam" id="PF03372">
    <property type="entry name" value="Exo_endo_phos"/>
    <property type="match status" value="1"/>
</dbReference>
<keyword evidence="4" id="KW-0378">Hydrolase</keyword>
<dbReference type="SUPFAM" id="SSF56219">
    <property type="entry name" value="DNase I-like"/>
    <property type="match status" value="1"/>
</dbReference>
<reference evidence="7 8" key="1">
    <citation type="journal article" date="2019" name="Int. J. Syst. Evol. Microbiol.">
        <title>The Global Catalogue of Microorganisms (GCM) 10K type strain sequencing project: providing services to taxonomists for standard genome sequencing and annotation.</title>
        <authorList>
            <consortium name="The Broad Institute Genomics Platform"/>
            <consortium name="The Broad Institute Genome Sequencing Center for Infectious Disease"/>
            <person name="Wu L."/>
            <person name="Ma J."/>
        </authorList>
    </citation>
    <scope>NUCLEOTIDE SEQUENCE [LARGE SCALE GENOMIC DNA]</scope>
    <source>
        <strain evidence="7 8">JCM 14942</strain>
    </source>
</reference>
<dbReference type="InterPro" id="IPR036691">
    <property type="entry name" value="Endo/exonu/phosph_ase_sf"/>
</dbReference>
<evidence type="ECO:0000259" key="6">
    <source>
        <dbReference type="Pfam" id="PF03372"/>
    </source>
</evidence>
<organism evidence="7 8">
    <name type="scientific">Nocardioides humi</name>
    <dbReference type="NCBI Taxonomy" id="449461"/>
    <lineage>
        <taxon>Bacteria</taxon>
        <taxon>Bacillati</taxon>
        <taxon>Actinomycetota</taxon>
        <taxon>Actinomycetes</taxon>
        <taxon>Propionibacteriales</taxon>
        <taxon>Nocardioidaceae</taxon>
        <taxon>Nocardioides</taxon>
    </lineage>
</organism>
<proteinExistence type="inferred from homology"/>
<dbReference type="InterPro" id="IPR004808">
    <property type="entry name" value="AP_endonuc_1"/>
</dbReference>